<comment type="caution">
    <text evidence="3">The sequence shown here is derived from an EMBL/GenBank/DDBJ whole genome shotgun (WGS) entry which is preliminary data.</text>
</comment>
<evidence type="ECO:0000313" key="3">
    <source>
        <dbReference type="EMBL" id="KAK3507422.1"/>
    </source>
</evidence>
<dbReference type="EMBL" id="JAUCMX010000029">
    <property type="protein sequence ID" value="KAK3507422.1"/>
    <property type="molecule type" value="Genomic_DNA"/>
</dbReference>
<sequence>MGHIEHYPSDISAGFLCMTWTGFRFFCGIFSDIVWIVYWTLLAFWITLLDYPFCFDAWIYRFPVADSLTVFSFTLTLSPVPRTDPVSSGAGGAPLQNISPTTDPAELREIIVRQDSLIRAFQAQLEALTAQLSSATAATPRESPIARGESPRLALPDKFDGSADRCRGFLRQCGVFFSHQPGMYSEDGTKCAFLLSLFTGKALEWASVVWDADPLIRASYSHFEEAIREVFEHPAGGKDIPVQLMEIRQGSDSAADYAIRFRTLAVQSEWNDAALWAVFRAGLWKPPPFPSLWLLRFVSTTCGANAGPGLPTWPLPVPASVWTAMGRAKGTQNPCSWGDPALIDSGAAVNLIDGALVEELGISTSPCVPSLRITAIDSQPIGEGYLRRQTEPLGLQVGLFHHERLTFYITSSPANPVILGFPWLRRHDPQISWRTGELTHWSPA</sequence>
<dbReference type="PROSITE" id="PS00141">
    <property type="entry name" value="ASP_PROTEASE"/>
    <property type="match status" value="1"/>
</dbReference>
<protein>
    <recommendedName>
        <fullName evidence="2">Retrotransposon gag domain-containing protein</fullName>
    </recommendedName>
</protein>
<keyword evidence="4" id="KW-1185">Reference proteome</keyword>
<dbReference type="Proteomes" id="UP001274896">
    <property type="component" value="Unassembled WGS sequence"/>
</dbReference>
<dbReference type="GO" id="GO:0004190">
    <property type="term" value="F:aspartic-type endopeptidase activity"/>
    <property type="evidence" value="ECO:0007669"/>
    <property type="project" value="InterPro"/>
</dbReference>
<dbReference type="PANTHER" id="PTHR15503">
    <property type="entry name" value="LDOC1 RELATED"/>
    <property type="match status" value="1"/>
</dbReference>
<dbReference type="InterPro" id="IPR001969">
    <property type="entry name" value="Aspartic_peptidase_AS"/>
</dbReference>
<dbReference type="InterPro" id="IPR005162">
    <property type="entry name" value="Retrotrans_gag_dom"/>
</dbReference>
<dbReference type="CDD" id="cd00303">
    <property type="entry name" value="retropepsin_like"/>
    <property type="match status" value="1"/>
</dbReference>
<dbReference type="PANTHER" id="PTHR15503:SF22">
    <property type="entry name" value="TRANSPOSON TY3-I GAG POLYPROTEIN"/>
    <property type="match status" value="1"/>
</dbReference>
<keyword evidence="1" id="KW-1133">Transmembrane helix</keyword>
<dbReference type="InterPro" id="IPR021109">
    <property type="entry name" value="Peptidase_aspartic_dom_sf"/>
</dbReference>
<dbReference type="SUPFAM" id="SSF50630">
    <property type="entry name" value="Acid proteases"/>
    <property type="match status" value="1"/>
</dbReference>
<keyword evidence="1" id="KW-0472">Membrane</keyword>
<organism evidence="3 4">
    <name type="scientific">Hemibagrus guttatus</name>
    <dbReference type="NCBI Taxonomy" id="175788"/>
    <lineage>
        <taxon>Eukaryota</taxon>
        <taxon>Metazoa</taxon>
        <taxon>Chordata</taxon>
        <taxon>Craniata</taxon>
        <taxon>Vertebrata</taxon>
        <taxon>Euteleostomi</taxon>
        <taxon>Actinopterygii</taxon>
        <taxon>Neopterygii</taxon>
        <taxon>Teleostei</taxon>
        <taxon>Ostariophysi</taxon>
        <taxon>Siluriformes</taxon>
        <taxon>Bagridae</taxon>
        <taxon>Hemibagrus</taxon>
    </lineage>
</organism>
<evidence type="ECO:0000259" key="2">
    <source>
        <dbReference type="Pfam" id="PF03732"/>
    </source>
</evidence>
<proteinExistence type="predicted"/>
<dbReference type="Pfam" id="PF03732">
    <property type="entry name" value="Retrotrans_gag"/>
    <property type="match status" value="1"/>
</dbReference>
<gene>
    <name evidence="3" type="ORF">QTP70_020386</name>
</gene>
<keyword evidence="1" id="KW-0812">Transmembrane</keyword>
<dbReference type="InterPro" id="IPR032567">
    <property type="entry name" value="RTL1-rel"/>
</dbReference>
<dbReference type="Gene3D" id="2.40.70.10">
    <property type="entry name" value="Acid Proteases"/>
    <property type="match status" value="1"/>
</dbReference>
<evidence type="ECO:0000313" key="4">
    <source>
        <dbReference type="Proteomes" id="UP001274896"/>
    </source>
</evidence>
<feature type="transmembrane region" description="Helical" evidence="1">
    <location>
        <begin position="23"/>
        <end position="46"/>
    </location>
</feature>
<name>A0AAE0UJR7_9TELE</name>
<feature type="domain" description="Retrotransposon gag" evidence="2">
    <location>
        <begin position="196"/>
        <end position="284"/>
    </location>
</feature>
<dbReference type="GO" id="GO:0006508">
    <property type="term" value="P:proteolysis"/>
    <property type="evidence" value="ECO:0007669"/>
    <property type="project" value="InterPro"/>
</dbReference>
<dbReference type="AlphaFoldDB" id="A0AAE0UJR7"/>
<reference evidence="3" key="1">
    <citation type="submission" date="2023-06" db="EMBL/GenBank/DDBJ databases">
        <title>Male Hemibagrus guttatus genome.</title>
        <authorList>
            <person name="Bian C."/>
        </authorList>
    </citation>
    <scope>NUCLEOTIDE SEQUENCE</scope>
    <source>
        <strain evidence="3">Male_cb2023</strain>
        <tissue evidence="3">Muscle</tissue>
    </source>
</reference>
<evidence type="ECO:0000256" key="1">
    <source>
        <dbReference type="SAM" id="Phobius"/>
    </source>
</evidence>
<accession>A0AAE0UJR7</accession>